<keyword evidence="4" id="KW-0479">Metal-binding</keyword>
<reference evidence="9" key="1">
    <citation type="submission" date="2020-07" db="EMBL/GenBank/DDBJ databases">
        <title>Clinical and genomic characterization of carbapenemase-producing Enterobacterales causing secondary infections during the COVID-19 crisis at a New York City hospital.</title>
        <authorList>
            <person name="Gomez-Simmonds A."/>
            <person name="Annavajhala M.K."/>
            <person name="Uhlemann A.-C."/>
        </authorList>
    </citation>
    <scope>NUCLEOTIDE SEQUENCE</scope>
    <source>
        <strain evidence="9">KP1826</strain>
    </source>
</reference>
<evidence type="ECO:0000313" key="9">
    <source>
        <dbReference type="EMBL" id="MBD3722969.1"/>
    </source>
</evidence>
<dbReference type="PANTHER" id="PTHR43690:SF18">
    <property type="entry name" value="INSULIN-DEGRADING ENZYME-RELATED"/>
    <property type="match status" value="1"/>
</dbReference>
<dbReference type="InterPro" id="IPR011249">
    <property type="entry name" value="Metalloenz_LuxS/M16"/>
</dbReference>
<dbReference type="InterPro" id="IPR001431">
    <property type="entry name" value="Pept_M16_Zn_BS"/>
</dbReference>
<dbReference type="Pfam" id="PF00675">
    <property type="entry name" value="Peptidase_M16"/>
    <property type="match status" value="1"/>
</dbReference>
<dbReference type="GO" id="GO:0006508">
    <property type="term" value="P:proteolysis"/>
    <property type="evidence" value="ECO:0007669"/>
    <property type="project" value="UniProtKB-KW"/>
</dbReference>
<evidence type="ECO:0000313" key="10">
    <source>
        <dbReference type="Proteomes" id="UP000598328"/>
    </source>
</evidence>
<comment type="similarity">
    <text evidence="2">Belongs to the peptidase M16 family.</text>
</comment>
<keyword evidence="6" id="KW-0862">Zinc</keyword>
<dbReference type="InterPro" id="IPR050626">
    <property type="entry name" value="Peptidase_M16"/>
</dbReference>
<keyword evidence="3" id="KW-0645">Protease</keyword>
<dbReference type="EMBL" id="JACXSV010000009">
    <property type="protein sequence ID" value="MBD3722969.1"/>
    <property type="molecule type" value="Genomic_DNA"/>
</dbReference>
<evidence type="ECO:0000256" key="7">
    <source>
        <dbReference type="ARBA" id="ARBA00023049"/>
    </source>
</evidence>
<dbReference type="Proteomes" id="UP000598328">
    <property type="component" value="Unassembled WGS sequence"/>
</dbReference>
<keyword evidence="5" id="KW-0378">Hydrolase</keyword>
<evidence type="ECO:0000259" key="8">
    <source>
        <dbReference type="Pfam" id="PF00675"/>
    </source>
</evidence>
<name>A0A927E3G7_KLEPN</name>
<evidence type="ECO:0000256" key="3">
    <source>
        <dbReference type="ARBA" id="ARBA00022670"/>
    </source>
</evidence>
<dbReference type="InterPro" id="IPR011765">
    <property type="entry name" value="Pept_M16_N"/>
</dbReference>
<dbReference type="AlphaFoldDB" id="A0A927E3G7"/>
<comment type="cofactor">
    <cofactor evidence="1">
        <name>Zn(2+)</name>
        <dbReference type="ChEBI" id="CHEBI:29105"/>
    </cofactor>
</comment>
<sequence length="87" mass="9654">MTLATRTVILPGGLQATLVHQPQADRAAALARVAAGSHHEPSRFPGLAHLLEHLLFYGGERYPDDDRLMGWVQRRGRKRECHHPGSP</sequence>
<evidence type="ECO:0000256" key="2">
    <source>
        <dbReference type="ARBA" id="ARBA00007261"/>
    </source>
</evidence>
<dbReference type="PROSITE" id="PS00143">
    <property type="entry name" value="INSULINASE"/>
    <property type="match status" value="1"/>
</dbReference>
<gene>
    <name evidence="9" type="ORF">IE978_25540</name>
</gene>
<dbReference type="GO" id="GO:0004222">
    <property type="term" value="F:metalloendopeptidase activity"/>
    <property type="evidence" value="ECO:0007669"/>
    <property type="project" value="InterPro"/>
</dbReference>
<accession>A0A927E3G7</accession>
<keyword evidence="7" id="KW-0482">Metalloprotease</keyword>
<organism evidence="9 10">
    <name type="scientific">Klebsiella pneumoniae</name>
    <dbReference type="NCBI Taxonomy" id="573"/>
    <lineage>
        <taxon>Bacteria</taxon>
        <taxon>Pseudomonadati</taxon>
        <taxon>Pseudomonadota</taxon>
        <taxon>Gammaproteobacteria</taxon>
        <taxon>Enterobacterales</taxon>
        <taxon>Enterobacteriaceae</taxon>
        <taxon>Klebsiella/Raoultella group</taxon>
        <taxon>Klebsiella</taxon>
        <taxon>Klebsiella pneumoniae complex</taxon>
    </lineage>
</organism>
<evidence type="ECO:0000256" key="1">
    <source>
        <dbReference type="ARBA" id="ARBA00001947"/>
    </source>
</evidence>
<protein>
    <submittedName>
        <fullName evidence="9">Insulinase family protein</fullName>
    </submittedName>
</protein>
<comment type="caution">
    <text evidence="9">The sequence shown here is derived from an EMBL/GenBank/DDBJ whole genome shotgun (WGS) entry which is preliminary data.</text>
</comment>
<evidence type="ECO:0000256" key="5">
    <source>
        <dbReference type="ARBA" id="ARBA00022801"/>
    </source>
</evidence>
<dbReference type="GO" id="GO:0046872">
    <property type="term" value="F:metal ion binding"/>
    <property type="evidence" value="ECO:0007669"/>
    <property type="project" value="UniProtKB-KW"/>
</dbReference>
<proteinExistence type="inferred from homology"/>
<evidence type="ECO:0000256" key="4">
    <source>
        <dbReference type="ARBA" id="ARBA00022723"/>
    </source>
</evidence>
<dbReference type="Gene3D" id="3.30.830.10">
    <property type="entry name" value="Metalloenzyme, LuxS/M16 peptidase-like"/>
    <property type="match status" value="1"/>
</dbReference>
<feature type="domain" description="Peptidase M16 N-terminal" evidence="8">
    <location>
        <begin position="18"/>
        <end position="77"/>
    </location>
</feature>
<dbReference type="PANTHER" id="PTHR43690">
    <property type="entry name" value="NARDILYSIN"/>
    <property type="match status" value="1"/>
</dbReference>
<dbReference type="SUPFAM" id="SSF63411">
    <property type="entry name" value="LuxS/MPP-like metallohydrolase"/>
    <property type="match status" value="1"/>
</dbReference>
<evidence type="ECO:0000256" key="6">
    <source>
        <dbReference type="ARBA" id="ARBA00022833"/>
    </source>
</evidence>